<feature type="compositionally biased region" description="Gly residues" evidence="7">
    <location>
        <begin position="156"/>
        <end position="165"/>
    </location>
</feature>
<organism evidence="9 10">
    <name type="scientific">Luteolibacter soli</name>
    <dbReference type="NCBI Taxonomy" id="3135280"/>
    <lineage>
        <taxon>Bacteria</taxon>
        <taxon>Pseudomonadati</taxon>
        <taxon>Verrucomicrobiota</taxon>
        <taxon>Verrucomicrobiia</taxon>
        <taxon>Verrucomicrobiales</taxon>
        <taxon>Verrucomicrobiaceae</taxon>
        <taxon>Luteolibacter</taxon>
    </lineage>
</organism>
<dbReference type="Pfam" id="PF02518">
    <property type="entry name" value="HATPase_c"/>
    <property type="match status" value="1"/>
</dbReference>
<dbReference type="SUPFAM" id="SSF47384">
    <property type="entry name" value="Homodimeric domain of signal transducing histidine kinase"/>
    <property type="match status" value="1"/>
</dbReference>
<name>A0ABU9B1E7_9BACT</name>
<reference evidence="9 10" key="1">
    <citation type="submission" date="2024-04" db="EMBL/GenBank/DDBJ databases">
        <title>Luteolibacter sp. isolated from soil.</title>
        <authorList>
            <person name="An J."/>
        </authorList>
    </citation>
    <scope>NUCLEOTIDE SEQUENCE [LARGE SCALE GENOMIC DNA]</scope>
    <source>
        <strain evidence="9 10">Y139</strain>
    </source>
</reference>
<evidence type="ECO:0000256" key="6">
    <source>
        <dbReference type="ARBA" id="ARBA00023012"/>
    </source>
</evidence>
<dbReference type="EMBL" id="JBBUKT010000014">
    <property type="protein sequence ID" value="MEK7953848.1"/>
    <property type="molecule type" value="Genomic_DNA"/>
</dbReference>
<evidence type="ECO:0000256" key="1">
    <source>
        <dbReference type="ARBA" id="ARBA00000085"/>
    </source>
</evidence>
<dbReference type="GO" id="GO:0016301">
    <property type="term" value="F:kinase activity"/>
    <property type="evidence" value="ECO:0007669"/>
    <property type="project" value="UniProtKB-KW"/>
</dbReference>
<dbReference type="CDD" id="cd00075">
    <property type="entry name" value="HATPase"/>
    <property type="match status" value="1"/>
</dbReference>
<evidence type="ECO:0000313" key="9">
    <source>
        <dbReference type="EMBL" id="MEK7953848.1"/>
    </source>
</evidence>
<feature type="domain" description="Histidine kinase" evidence="8">
    <location>
        <begin position="327"/>
        <end position="544"/>
    </location>
</feature>
<keyword evidence="3" id="KW-0597">Phosphoprotein</keyword>
<evidence type="ECO:0000256" key="4">
    <source>
        <dbReference type="ARBA" id="ARBA00022679"/>
    </source>
</evidence>
<dbReference type="SMART" id="SM00388">
    <property type="entry name" value="HisKA"/>
    <property type="match status" value="1"/>
</dbReference>
<dbReference type="InterPro" id="IPR050736">
    <property type="entry name" value="Sensor_HK_Regulatory"/>
</dbReference>
<gene>
    <name evidence="9" type="ORF">WKV53_25250</name>
</gene>
<dbReference type="InterPro" id="IPR036890">
    <property type="entry name" value="HATPase_C_sf"/>
</dbReference>
<dbReference type="InterPro" id="IPR003594">
    <property type="entry name" value="HATPase_dom"/>
</dbReference>
<keyword evidence="10" id="KW-1185">Reference proteome</keyword>
<dbReference type="InterPro" id="IPR005467">
    <property type="entry name" value="His_kinase_dom"/>
</dbReference>
<evidence type="ECO:0000313" key="10">
    <source>
        <dbReference type="Proteomes" id="UP001371305"/>
    </source>
</evidence>
<dbReference type="SUPFAM" id="SSF55874">
    <property type="entry name" value="ATPase domain of HSP90 chaperone/DNA topoisomerase II/histidine kinase"/>
    <property type="match status" value="1"/>
</dbReference>
<dbReference type="Proteomes" id="UP001371305">
    <property type="component" value="Unassembled WGS sequence"/>
</dbReference>
<dbReference type="InterPro" id="IPR004358">
    <property type="entry name" value="Sig_transdc_His_kin-like_C"/>
</dbReference>
<dbReference type="SMART" id="SM00387">
    <property type="entry name" value="HATPase_c"/>
    <property type="match status" value="1"/>
</dbReference>
<evidence type="ECO:0000256" key="5">
    <source>
        <dbReference type="ARBA" id="ARBA00022777"/>
    </source>
</evidence>
<feature type="region of interest" description="Disordered" evidence="7">
    <location>
        <begin position="130"/>
        <end position="190"/>
    </location>
</feature>
<evidence type="ECO:0000256" key="7">
    <source>
        <dbReference type="SAM" id="MobiDB-lite"/>
    </source>
</evidence>
<dbReference type="Gene3D" id="1.10.287.130">
    <property type="match status" value="1"/>
</dbReference>
<dbReference type="InterPro" id="IPR003661">
    <property type="entry name" value="HisK_dim/P_dom"/>
</dbReference>
<dbReference type="Pfam" id="PF00512">
    <property type="entry name" value="HisKA"/>
    <property type="match status" value="1"/>
</dbReference>
<accession>A0ABU9B1E7</accession>
<comment type="catalytic activity">
    <reaction evidence="1">
        <text>ATP + protein L-histidine = ADP + protein N-phospho-L-histidine.</text>
        <dbReference type="EC" id="2.7.13.3"/>
    </reaction>
</comment>
<dbReference type="CDD" id="cd00082">
    <property type="entry name" value="HisKA"/>
    <property type="match status" value="1"/>
</dbReference>
<dbReference type="PANTHER" id="PTHR43711:SF1">
    <property type="entry name" value="HISTIDINE KINASE 1"/>
    <property type="match status" value="1"/>
</dbReference>
<evidence type="ECO:0000256" key="2">
    <source>
        <dbReference type="ARBA" id="ARBA00012438"/>
    </source>
</evidence>
<dbReference type="EC" id="2.7.13.3" evidence="2"/>
<evidence type="ECO:0000259" key="8">
    <source>
        <dbReference type="PROSITE" id="PS50109"/>
    </source>
</evidence>
<feature type="compositionally biased region" description="Basic and acidic residues" evidence="7">
    <location>
        <begin position="167"/>
        <end position="181"/>
    </location>
</feature>
<proteinExistence type="predicted"/>
<protein>
    <recommendedName>
        <fullName evidence="2">histidine kinase</fullName>
        <ecNumber evidence="2">2.7.13.3</ecNumber>
    </recommendedName>
</protein>
<comment type="caution">
    <text evidence="9">The sequence shown here is derived from an EMBL/GenBank/DDBJ whole genome shotgun (WGS) entry which is preliminary data.</text>
</comment>
<dbReference type="PROSITE" id="PS50109">
    <property type="entry name" value="HIS_KIN"/>
    <property type="match status" value="1"/>
</dbReference>
<dbReference type="Gene3D" id="3.30.565.10">
    <property type="entry name" value="Histidine kinase-like ATPase, C-terminal domain"/>
    <property type="match status" value="1"/>
</dbReference>
<dbReference type="RefSeq" id="WP_341407615.1">
    <property type="nucleotide sequence ID" value="NZ_JBBUKT010000014.1"/>
</dbReference>
<sequence length="548" mass="58811">MEHGFVLLLVVLCAVLTILQFRWTGELAKAEFERLGGKQEEATRDFCEAFDGELGRSCTALVPSGRDLSDAAIARRVSDWRKGNPRPIFRRLALATPVRRVVTLRMIDLDTGAMTDSEWPAEWSALKSNLSRKGAGGSAPYSDEGGMLLEFPLRGGSRGPGGDGGPPDDRGPRSPGDDDGPRGGPPETGWFIAELDSHYVTSTWLPDLSAKYLNPDNHAVHQVKVMSNSGDTIFTTEPAKELEAPVVVAFNHRGRDGQFPGPDQTLWTLETRRQRGALEQIVATSRRRNLVLAVAVNGLILAAGWALVRHTRKSRQLAEAQMDFVATVSHELRTPLTVIRGAAHNLKRGIVNTPEGIGRYSGMILQHADQLSEMVQQVLDFSAVRKGSVLSNKTPVDVGRVLDEALANTAAETSGCEIEVARPEALPAVMGDEAALRRAFQNLLSNAANHGGSGGWIGVRSRIAGQRLEVHIADRGPGIPKAEQEKIFEPFFRGAAAHGAQIRGSGIGLSLVKEIIEAHGGEILVGSGENGRGAIFTVSLPIAEGGDG</sequence>
<keyword evidence="5 9" id="KW-0418">Kinase</keyword>
<keyword evidence="4" id="KW-0808">Transferase</keyword>
<evidence type="ECO:0000256" key="3">
    <source>
        <dbReference type="ARBA" id="ARBA00022553"/>
    </source>
</evidence>
<keyword evidence="6" id="KW-0902">Two-component regulatory system</keyword>
<dbReference type="PRINTS" id="PR00344">
    <property type="entry name" value="BCTRLSENSOR"/>
</dbReference>
<dbReference type="InterPro" id="IPR036097">
    <property type="entry name" value="HisK_dim/P_sf"/>
</dbReference>
<dbReference type="PANTHER" id="PTHR43711">
    <property type="entry name" value="TWO-COMPONENT HISTIDINE KINASE"/>
    <property type="match status" value="1"/>
</dbReference>